<dbReference type="NCBIfam" id="TIGR01845">
    <property type="entry name" value="outer_NodT"/>
    <property type="match status" value="1"/>
</dbReference>
<organism evidence="5 6">
    <name type="scientific">Neptunomonas antarctica</name>
    <dbReference type="NCBI Taxonomy" id="619304"/>
    <lineage>
        <taxon>Bacteria</taxon>
        <taxon>Pseudomonadati</taxon>
        <taxon>Pseudomonadota</taxon>
        <taxon>Gammaproteobacteria</taxon>
        <taxon>Oceanospirillales</taxon>
        <taxon>Oceanospirillaceae</taxon>
        <taxon>Neptunomonas</taxon>
    </lineage>
</organism>
<keyword evidence="3" id="KW-0175">Coiled coil</keyword>
<dbReference type="InterPro" id="IPR003423">
    <property type="entry name" value="OMP_efflux"/>
</dbReference>
<feature type="region of interest" description="Disordered" evidence="4">
    <location>
        <begin position="98"/>
        <end position="122"/>
    </location>
</feature>
<dbReference type="STRING" id="619304.SAMN05421760_10488"/>
<dbReference type="PANTHER" id="PTHR30203">
    <property type="entry name" value="OUTER MEMBRANE CATION EFFLUX PROTEIN"/>
    <property type="match status" value="1"/>
</dbReference>
<dbReference type="PANTHER" id="PTHR30203:SF25">
    <property type="entry name" value="OUTER MEMBRANE PROTEIN-RELATED"/>
    <property type="match status" value="1"/>
</dbReference>
<feature type="compositionally biased region" description="Polar residues" evidence="4">
    <location>
        <begin position="98"/>
        <end position="118"/>
    </location>
</feature>
<dbReference type="Pfam" id="PF02321">
    <property type="entry name" value="OEP"/>
    <property type="match status" value="2"/>
</dbReference>
<dbReference type="AlphaFoldDB" id="A0A1N7LJU4"/>
<keyword evidence="2" id="KW-0812">Transmembrane</keyword>
<dbReference type="GO" id="GO:0009279">
    <property type="term" value="C:cell outer membrane"/>
    <property type="evidence" value="ECO:0007669"/>
    <property type="project" value="UniProtKB-SubCell"/>
</dbReference>
<dbReference type="SUPFAM" id="SSF56954">
    <property type="entry name" value="Outer membrane efflux proteins (OEP)"/>
    <property type="match status" value="1"/>
</dbReference>
<evidence type="ECO:0000256" key="2">
    <source>
        <dbReference type="RuleBase" id="RU362097"/>
    </source>
</evidence>
<keyword evidence="2" id="KW-0449">Lipoprotein</keyword>
<protein>
    <submittedName>
        <fullName evidence="5">Outer membrane protein, multidrug efflux system</fullName>
    </submittedName>
</protein>
<keyword evidence="2" id="KW-0732">Signal</keyword>
<feature type="signal peptide" evidence="2">
    <location>
        <begin position="1"/>
        <end position="25"/>
    </location>
</feature>
<feature type="chain" id="PRO_5009735767" evidence="2">
    <location>
        <begin position="26"/>
        <end position="470"/>
    </location>
</feature>
<dbReference type="PROSITE" id="PS51257">
    <property type="entry name" value="PROKAR_LIPOPROTEIN"/>
    <property type="match status" value="1"/>
</dbReference>
<comment type="subcellular location">
    <subcellularLocation>
        <location evidence="2">Cell outer membrane</location>
        <topology evidence="2">Lipid-anchor</topology>
    </subcellularLocation>
</comment>
<dbReference type="EMBL" id="FTOE01000004">
    <property type="protein sequence ID" value="SIS74077.1"/>
    <property type="molecule type" value="Genomic_DNA"/>
</dbReference>
<dbReference type="RefSeq" id="WP_054341595.1">
    <property type="nucleotide sequence ID" value="NZ_FTOE01000004.1"/>
</dbReference>
<keyword evidence="6" id="KW-1185">Reference proteome</keyword>
<comment type="similarity">
    <text evidence="1 2">Belongs to the outer membrane factor (OMF) (TC 1.B.17) family.</text>
</comment>
<proteinExistence type="inferred from homology"/>
<evidence type="ECO:0000313" key="6">
    <source>
        <dbReference type="Proteomes" id="UP000185999"/>
    </source>
</evidence>
<evidence type="ECO:0000256" key="3">
    <source>
        <dbReference type="SAM" id="Coils"/>
    </source>
</evidence>
<name>A0A1N7LJU4_9GAMM</name>
<keyword evidence="2" id="KW-1134">Transmembrane beta strand</keyword>
<dbReference type="GO" id="GO:0015562">
    <property type="term" value="F:efflux transmembrane transporter activity"/>
    <property type="evidence" value="ECO:0007669"/>
    <property type="project" value="InterPro"/>
</dbReference>
<sequence>MKTAFKLAFKFTTLALMVGTLTACAVGPDYQAPQQIKDVPFSSPYQHSNLALNWWQAFDDPILNQLIEKALVENRSIAQARANLGRAYSVFRDTDNNSAPTGSLSSGYQAYENSTPDPSDNDVISRGYSTGARLSWDIDLFGKIRRASEAAQAHAQQADILWHDVQLQIISQVAISYGDYRGAQLHLQVARENLDNLEQSRAIVLARLEAGMASELELARIDAQLYEVKANIPAYESQLQTADATLSSLLAQRPDQLALSESKNSGQAKRLPQLQKPVAIVEGENYLRYRTDVASSERALAASTAQIGVVTADLYPNLSIGGFLGFLSGPGFALNSGSQSWSVAPTLSWQAADLGSVRARISAAKASSRMALADFEQNVFTALNEMSLSLKNYNLSRHQELMTAQQREASQKAVRIARQRYNAGSGEFFDLLDAERELLRSRDQQAQLEQQTFTRLVSIYQTFGGGIDVL</sequence>
<dbReference type="Gene3D" id="2.20.200.10">
    <property type="entry name" value="Outer membrane efflux proteins (OEP)"/>
    <property type="match status" value="1"/>
</dbReference>
<dbReference type="InterPro" id="IPR010131">
    <property type="entry name" value="MdtP/NodT-like"/>
</dbReference>
<accession>A0A1N7LJU4</accession>
<dbReference type="Proteomes" id="UP000185999">
    <property type="component" value="Unassembled WGS sequence"/>
</dbReference>
<dbReference type="Gene3D" id="1.20.1600.10">
    <property type="entry name" value="Outer membrane efflux proteins (OEP)"/>
    <property type="match status" value="1"/>
</dbReference>
<evidence type="ECO:0000256" key="4">
    <source>
        <dbReference type="SAM" id="MobiDB-lite"/>
    </source>
</evidence>
<dbReference type="OrthoDB" id="9770517at2"/>
<gene>
    <name evidence="5" type="ORF">SAMN05421760_10488</name>
</gene>
<keyword evidence="2" id="KW-0472">Membrane</keyword>
<evidence type="ECO:0000256" key="1">
    <source>
        <dbReference type="ARBA" id="ARBA00007613"/>
    </source>
</evidence>
<evidence type="ECO:0000313" key="5">
    <source>
        <dbReference type="EMBL" id="SIS74077.1"/>
    </source>
</evidence>
<reference evidence="6" key="1">
    <citation type="submission" date="2017-01" db="EMBL/GenBank/DDBJ databases">
        <authorList>
            <person name="Varghese N."/>
            <person name="Submissions S."/>
        </authorList>
    </citation>
    <scope>NUCLEOTIDE SEQUENCE [LARGE SCALE GENOMIC DNA]</scope>
    <source>
        <strain evidence="6">DSM 22306</strain>
    </source>
</reference>
<feature type="coiled-coil region" evidence="3">
    <location>
        <begin position="180"/>
        <end position="207"/>
    </location>
</feature>
<keyword evidence="2" id="KW-0564">Palmitate</keyword>